<reference evidence="3" key="1">
    <citation type="submission" date="2021-11" db="EMBL/GenBank/DDBJ databases">
        <title>Streptomyces corallinus and Kineosporia corallina sp. nov., two new coral-derived marine actinobacteria.</title>
        <authorList>
            <person name="Buangrab K."/>
            <person name="Sutthacheep M."/>
            <person name="Yeemin T."/>
            <person name="Harunari E."/>
            <person name="Igarashi Y."/>
            <person name="Sripreechasak P."/>
            <person name="Kanchanasin P."/>
            <person name="Tanasupawat S."/>
            <person name="Phongsopitanun W."/>
        </authorList>
    </citation>
    <scope>NUCLEOTIDE SEQUENCE</scope>
    <source>
        <strain evidence="3">JCM 31032</strain>
    </source>
</reference>
<keyword evidence="2" id="KW-0812">Transmembrane</keyword>
<dbReference type="InterPro" id="IPR022062">
    <property type="entry name" value="DUF3618"/>
</dbReference>
<protein>
    <submittedName>
        <fullName evidence="3">DUF3618 domain-containing protein</fullName>
    </submittedName>
</protein>
<sequence length="99" mass="10474">MSENGPGPKPGENETITGTPSELEQQIQMRRERLAATIDELSGRAHPKAIAQQGAALVSARVQSVTHTPEGELRTERLAAVAGAFVVLAGVLIFSRSRG</sequence>
<keyword evidence="2" id="KW-1133">Transmembrane helix</keyword>
<evidence type="ECO:0000313" key="4">
    <source>
        <dbReference type="Proteomes" id="UP001138997"/>
    </source>
</evidence>
<feature type="region of interest" description="Disordered" evidence="1">
    <location>
        <begin position="1"/>
        <end position="26"/>
    </location>
</feature>
<organism evidence="3 4">
    <name type="scientific">Kineosporia babensis</name>
    <dbReference type="NCBI Taxonomy" id="499548"/>
    <lineage>
        <taxon>Bacteria</taxon>
        <taxon>Bacillati</taxon>
        <taxon>Actinomycetota</taxon>
        <taxon>Actinomycetes</taxon>
        <taxon>Kineosporiales</taxon>
        <taxon>Kineosporiaceae</taxon>
        <taxon>Kineosporia</taxon>
    </lineage>
</organism>
<gene>
    <name evidence="3" type="ORF">LR394_21270</name>
</gene>
<feature type="compositionally biased region" description="Polar residues" evidence="1">
    <location>
        <begin position="14"/>
        <end position="26"/>
    </location>
</feature>
<keyword evidence="4" id="KW-1185">Reference proteome</keyword>
<evidence type="ECO:0000313" key="3">
    <source>
        <dbReference type="EMBL" id="MCD5313443.1"/>
    </source>
</evidence>
<name>A0A9X1NHY7_9ACTN</name>
<accession>A0A9X1NHY7</accession>
<evidence type="ECO:0000256" key="2">
    <source>
        <dbReference type="SAM" id="Phobius"/>
    </source>
</evidence>
<dbReference type="AlphaFoldDB" id="A0A9X1NHY7"/>
<proteinExistence type="predicted"/>
<evidence type="ECO:0000256" key="1">
    <source>
        <dbReference type="SAM" id="MobiDB-lite"/>
    </source>
</evidence>
<keyword evidence="2" id="KW-0472">Membrane</keyword>
<comment type="caution">
    <text evidence="3">The sequence shown here is derived from an EMBL/GenBank/DDBJ whole genome shotgun (WGS) entry which is preliminary data.</text>
</comment>
<feature type="transmembrane region" description="Helical" evidence="2">
    <location>
        <begin position="78"/>
        <end position="95"/>
    </location>
</feature>
<dbReference type="Proteomes" id="UP001138997">
    <property type="component" value="Unassembled WGS sequence"/>
</dbReference>
<dbReference type="RefSeq" id="WP_231444633.1">
    <property type="nucleotide sequence ID" value="NZ_JAJOMB010000011.1"/>
</dbReference>
<dbReference type="EMBL" id="JAJOMB010000011">
    <property type="protein sequence ID" value="MCD5313443.1"/>
    <property type="molecule type" value="Genomic_DNA"/>
</dbReference>
<dbReference type="Pfam" id="PF12277">
    <property type="entry name" value="DUF3618"/>
    <property type="match status" value="1"/>
</dbReference>